<evidence type="ECO:0000259" key="1">
    <source>
        <dbReference type="Pfam" id="PF13005"/>
    </source>
</evidence>
<keyword evidence="3" id="KW-1185">Reference proteome</keyword>
<organism evidence="2 3">
    <name type="scientific">Lichenicola cladoniae</name>
    <dbReference type="NCBI Taxonomy" id="1484109"/>
    <lineage>
        <taxon>Bacteria</taxon>
        <taxon>Pseudomonadati</taxon>
        <taxon>Pseudomonadota</taxon>
        <taxon>Alphaproteobacteria</taxon>
        <taxon>Acetobacterales</taxon>
        <taxon>Acetobacteraceae</taxon>
        <taxon>Lichenicola</taxon>
    </lineage>
</organism>
<feature type="domain" description="Transposase IS66 zinc-finger binding" evidence="1">
    <location>
        <begin position="1"/>
        <end position="22"/>
    </location>
</feature>
<sequence length="45" mass="5083">MIPRQWKVIQTVREKFSCRTCEKITQLPARSIRLPGAVPGPSCCP</sequence>
<dbReference type="Pfam" id="PF13005">
    <property type="entry name" value="zf-IS66"/>
    <property type="match status" value="1"/>
</dbReference>
<proteinExistence type="predicted"/>
<dbReference type="InterPro" id="IPR024474">
    <property type="entry name" value="Znf_dom_IS66"/>
</dbReference>
<reference evidence="2 3" key="1">
    <citation type="journal article" date="2014" name="World J. Microbiol. Biotechnol.">
        <title>Biodiversity and physiological characteristics of Antarctic and Arctic lichens-associated bacteria.</title>
        <authorList>
            <person name="Lee Y.M."/>
            <person name="Kim E.H."/>
            <person name="Lee H.K."/>
            <person name="Hong S.G."/>
        </authorList>
    </citation>
    <scope>NUCLEOTIDE SEQUENCE [LARGE SCALE GENOMIC DNA]</scope>
    <source>
        <strain evidence="2 3">PAMC 26569</strain>
        <plasmid evidence="2">unnamed1</plasmid>
    </source>
</reference>
<geneLocation type="plasmid" evidence="2 3">
    <name>unnamed1</name>
</geneLocation>
<dbReference type="KEGG" id="lck:HN018_21900"/>
<gene>
    <name evidence="2" type="ORF">HN018_21900</name>
</gene>
<keyword evidence="2" id="KW-0614">Plasmid</keyword>
<dbReference type="AlphaFoldDB" id="A0A6M8HXF4"/>
<dbReference type="EMBL" id="CP053709">
    <property type="protein sequence ID" value="QKE92885.1"/>
    <property type="molecule type" value="Genomic_DNA"/>
</dbReference>
<accession>A0A6M8HXF4</accession>
<dbReference type="Proteomes" id="UP000500767">
    <property type="component" value="Plasmid unnamed1"/>
</dbReference>
<protein>
    <recommendedName>
        <fullName evidence="1">Transposase IS66 zinc-finger binding domain-containing protein</fullName>
    </recommendedName>
</protein>
<name>A0A6M8HXF4_9PROT</name>
<evidence type="ECO:0000313" key="3">
    <source>
        <dbReference type="Proteomes" id="UP000500767"/>
    </source>
</evidence>
<evidence type="ECO:0000313" key="2">
    <source>
        <dbReference type="EMBL" id="QKE92885.1"/>
    </source>
</evidence>